<accession>A0A9D4LR04</accession>
<dbReference type="EMBL" id="JAIWYP010000002">
    <property type="protein sequence ID" value="KAH3861296.1"/>
    <property type="molecule type" value="Genomic_DNA"/>
</dbReference>
<organism evidence="1 2">
    <name type="scientific">Dreissena polymorpha</name>
    <name type="common">Zebra mussel</name>
    <name type="synonym">Mytilus polymorpha</name>
    <dbReference type="NCBI Taxonomy" id="45954"/>
    <lineage>
        <taxon>Eukaryota</taxon>
        <taxon>Metazoa</taxon>
        <taxon>Spiralia</taxon>
        <taxon>Lophotrochozoa</taxon>
        <taxon>Mollusca</taxon>
        <taxon>Bivalvia</taxon>
        <taxon>Autobranchia</taxon>
        <taxon>Heteroconchia</taxon>
        <taxon>Euheterodonta</taxon>
        <taxon>Imparidentia</taxon>
        <taxon>Neoheterodontei</taxon>
        <taxon>Myida</taxon>
        <taxon>Dreissenoidea</taxon>
        <taxon>Dreissenidae</taxon>
        <taxon>Dreissena</taxon>
    </lineage>
</organism>
<sequence>MKGNRYATNHVMVEMGSDFQYRDADKWYRNLDMLIEKVNARVKHTYGYCAYFNM</sequence>
<dbReference type="InterPro" id="IPR027291">
    <property type="entry name" value="Glyco_hydro_38_N_sf"/>
</dbReference>
<evidence type="ECO:0000313" key="2">
    <source>
        <dbReference type="Proteomes" id="UP000828390"/>
    </source>
</evidence>
<keyword evidence="2" id="KW-1185">Reference proteome</keyword>
<gene>
    <name evidence="1" type="ORF">DPMN_024222</name>
</gene>
<dbReference type="SUPFAM" id="SSF88713">
    <property type="entry name" value="Glycoside hydrolase/deacetylase"/>
    <property type="match status" value="1"/>
</dbReference>
<dbReference type="InterPro" id="IPR011330">
    <property type="entry name" value="Glyco_hydro/deAcase_b/a-brl"/>
</dbReference>
<reference evidence="1" key="1">
    <citation type="journal article" date="2019" name="bioRxiv">
        <title>The Genome of the Zebra Mussel, Dreissena polymorpha: A Resource for Invasive Species Research.</title>
        <authorList>
            <person name="McCartney M.A."/>
            <person name="Auch B."/>
            <person name="Kono T."/>
            <person name="Mallez S."/>
            <person name="Zhang Y."/>
            <person name="Obille A."/>
            <person name="Becker A."/>
            <person name="Abrahante J.E."/>
            <person name="Garbe J."/>
            <person name="Badalamenti J.P."/>
            <person name="Herman A."/>
            <person name="Mangelson H."/>
            <person name="Liachko I."/>
            <person name="Sullivan S."/>
            <person name="Sone E.D."/>
            <person name="Koren S."/>
            <person name="Silverstein K.A.T."/>
            <person name="Beckman K.B."/>
            <person name="Gohl D.M."/>
        </authorList>
    </citation>
    <scope>NUCLEOTIDE SEQUENCE</scope>
    <source>
        <strain evidence="1">Duluth1</strain>
        <tissue evidence="1">Whole animal</tissue>
    </source>
</reference>
<proteinExistence type="predicted"/>
<reference evidence="1" key="2">
    <citation type="submission" date="2020-11" db="EMBL/GenBank/DDBJ databases">
        <authorList>
            <person name="McCartney M.A."/>
            <person name="Auch B."/>
            <person name="Kono T."/>
            <person name="Mallez S."/>
            <person name="Becker A."/>
            <person name="Gohl D.M."/>
            <person name="Silverstein K.A.T."/>
            <person name="Koren S."/>
            <person name="Bechman K.B."/>
            <person name="Herman A."/>
            <person name="Abrahante J.E."/>
            <person name="Garbe J."/>
        </authorList>
    </citation>
    <scope>NUCLEOTIDE SEQUENCE</scope>
    <source>
        <strain evidence="1">Duluth1</strain>
        <tissue evidence="1">Whole animal</tissue>
    </source>
</reference>
<dbReference type="Proteomes" id="UP000828390">
    <property type="component" value="Unassembled WGS sequence"/>
</dbReference>
<dbReference type="AlphaFoldDB" id="A0A9D4LR04"/>
<dbReference type="GO" id="GO:0005975">
    <property type="term" value="P:carbohydrate metabolic process"/>
    <property type="evidence" value="ECO:0007669"/>
    <property type="project" value="InterPro"/>
</dbReference>
<comment type="caution">
    <text evidence="1">The sequence shown here is derived from an EMBL/GenBank/DDBJ whole genome shotgun (WGS) entry which is preliminary data.</text>
</comment>
<dbReference type="Gene3D" id="3.20.110.10">
    <property type="entry name" value="Glycoside hydrolase 38, N terminal domain"/>
    <property type="match status" value="1"/>
</dbReference>
<protein>
    <submittedName>
        <fullName evidence="1">Uncharacterized protein</fullName>
    </submittedName>
</protein>
<evidence type="ECO:0000313" key="1">
    <source>
        <dbReference type="EMBL" id="KAH3861296.1"/>
    </source>
</evidence>
<name>A0A9D4LR04_DREPO</name>